<gene>
    <name evidence="3" type="primary">AVEN_17239_1</name>
    <name evidence="3" type="ORF">NPIL_559711</name>
</gene>
<feature type="signal peptide" evidence="2">
    <location>
        <begin position="1"/>
        <end position="22"/>
    </location>
</feature>
<proteinExistence type="predicted"/>
<evidence type="ECO:0000256" key="2">
    <source>
        <dbReference type="SAM" id="SignalP"/>
    </source>
</evidence>
<protein>
    <submittedName>
        <fullName evidence="3">Uncharacterized protein</fullName>
    </submittedName>
</protein>
<accession>A0A8X6JBJ1</accession>
<dbReference type="Proteomes" id="UP000887013">
    <property type="component" value="Unassembled WGS sequence"/>
</dbReference>
<name>A0A8X6JBJ1_NEPPI</name>
<sequence>MSPRSLFMILVMAFLQLNLTKSRNSFQGFSLYKRPLDDTTVDRNILPYASAYDRPSMMNNYLAFLSRLAKKDMPTEDRPSADTHSPKRDNRKFQTQGWR</sequence>
<reference evidence="3" key="1">
    <citation type="submission" date="2020-08" db="EMBL/GenBank/DDBJ databases">
        <title>Multicomponent nature underlies the extraordinary mechanical properties of spider dragline silk.</title>
        <authorList>
            <person name="Kono N."/>
            <person name="Nakamura H."/>
            <person name="Mori M."/>
            <person name="Yoshida Y."/>
            <person name="Ohtoshi R."/>
            <person name="Malay A.D."/>
            <person name="Moran D.A.P."/>
            <person name="Tomita M."/>
            <person name="Numata K."/>
            <person name="Arakawa K."/>
        </authorList>
    </citation>
    <scope>NUCLEOTIDE SEQUENCE</scope>
</reference>
<feature type="compositionally biased region" description="Basic and acidic residues" evidence="1">
    <location>
        <begin position="71"/>
        <end position="92"/>
    </location>
</feature>
<dbReference type="EMBL" id="BMAW01092570">
    <property type="protein sequence ID" value="GFS55474.1"/>
    <property type="molecule type" value="Genomic_DNA"/>
</dbReference>
<evidence type="ECO:0000313" key="4">
    <source>
        <dbReference type="Proteomes" id="UP000887013"/>
    </source>
</evidence>
<dbReference type="AlphaFoldDB" id="A0A8X6JBJ1"/>
<dbReference type="OrthoDB" id="6417790at2759"/>
<feature type="chain" id="PRO_5036479968" evidence="2">
    <location>
        <begin position="23"/>
        <end position="99"/>
    </location>
</feature>
<evidence type="ECO:0000313" key="3">
    <source>
        <dbReference type="EMBL" id="GFS55474.1"/>
    </source>
</evidence>
<organism evidence="3 4">
    <name type="scientific">Nephila pilipes</name>
    <name type="common">Giant wood spider</name>
    <name type="synonym">Nephila maculata</name>
    <dbReference type="NCBI Taxonomy" id="299642"/>
    <lineage>
        <taxon>Eukaryota</taxon>
        <taxon>Metazoa</taxon>
        <taxon>Ecdysozoa</taxon>
        <taxon>Arthropoda</taxon>
        <taxon>Chelicerata</taxon>
        <taxon>Arachnida</taxon>
        <taxon>Araneae</taxon>
        <taxon>Araneomorphae</taxon>
        <taxon>Entelegynae</taxon>
        <taxon>Araneoidea</taxon>
        <taxon>Nephilidae</taxon>
        <taxon>Nephila</taxon>
    </lineage>
</organism>
<feature type="region of interest" description="Disordered" evidence="1">
    <location>
        <begin position="71"/>
        <end position="99"/>
    </location>
</feature>
<evidence type="ECO:0000256" key="1">
    <source>
        <dbReference type="SAM" id="MobiDB-lite"/>
    </source>
</evidence>
<keyword evidence="2" id="KW-0732">Signal</keyword>
<keyword evidence="4" id="KW-1185">Reference proteome</keyword>
<comment type="caution">
    <text evidence="3">The sequence shown here is derived from an EMBL/GenBank/DDBJ whole genome shotgun (WGS) entry which is preliminary data.</text>
</comment>